<organism evidence="2 3">
    <name type="scientific">Pseudomonas paraeruginosa</name>
    <dbReference type="NCBI Taxonomy" id="2994495"/>
    <lineage>
        <taxon>Bacteria</taxon>
        <taxon>Pseudomonadati</taxon>
        <taxon>Pseudomonadota</taxon>
        <taxon>Gammaproteobacteria</taxon>
        <taxon>Pseudomonadales</taxon>
        <taxon>Pseudomonadaceae</taxon>
        <taxon>Pseudomonas</taxon>
    </lineage>
</organism>
<dbReference type="Proteomes" id="UP000238390">
    <property type="component" value="Plasmid unnamed1"/>
</dbReference>
<dbReference type="AlphaFoldDB" id="A0A2R3IL59"/>
<feature type="region of interest" description="Disordered" evidence="1">
    <location>
        <begin position="17"/>
        <end position="36"/>
    </location>
</feature>
<accession>A0A2R3IL59</accession>
<feature type="compositionally biased region" description="Basic and acidic residues" evidence="1">
    <location>
        <begin position="65"/>
        <end position="85"/>
    </location>
</feature>
<evidence type="ECO:0000313" key="3">
    <source>
        <dbReference type="Proteomes" id="UP000238390"/>
    </source>
</evidence>
<dbReference type="RefSeq" id="WP_105446702.1">
    <property type="nucleotide sequence ID" value="NZ_CP027168.1"/>
</dbReference>
<evidence type="ECO:0000313" key="2">
    <source>
        <dbReference type="EMBL" id="AVK02623.1"/>
    </source>
</evidence>
<feature type="region of interest" description="Disordered" evidence="1">
    <location>
        <begin position="53"/>
        <end position="90"/>
    </location>
</feature>
<dbReference type="InterPro" id="IPR018777">
    <property type="entry name" value="Replication_initiator_prot_A"/>
</dbReference>
<gene>
    <name evidence="2" type="ORF">CSB93_7141</name>
</gene>
<dbReference type="EMBL" id="CP027168">
    <property type="protein sequence ID" value="AVK02623.1"/>
    <property type="molecule type" value="Genomic_DNA"/>
</dbReference>
<geneLocation type="plasmid" evidence="2 3">
    <name>unnamed1</name>
</geneLocation>
<keyword evidence="3" id="KW-1185">Reference proteome</keyword>
<dbReference type="Pfam" id="PF10134">
    <property type="entry name" value="RPA"/>
    <property type="match status" value="1"/>
</dbReference>
<sequence>MSSSELFDLDQVLVRSPTQAPALPAKRRSSTKAPLVGQDAINIDKWRKRIEAEARPGESYQQAAERLKREEAKQPKDKTPGREAVKPSAGRKQVVVLETQLDFWIATGLPAIPKDERPTMEHPIYAVEDGDTRQISYEHNGNKIEIIPSVAGRATQHDKDIVLFCVSKLVAAINAGIPVSPVIETTAHELLSFTRSSTSERGYELLSKAFDRLTGTRMRATFESTKDRNGSRRWVGLLDDVEIITRGAKNRMCAIRIKVSDTTYNAATAMDVLTIPGDYFGLRSAIAKRIYELCRKHCGDQGQWKIGLALLQKKVGSAQPEKKFRARVKELAEAGSLLDYFMTYLPDEGAVLFFNKSDAGKAALLKATRSGIKKPRKAKAAPTV</sequence>
<keyword evidence="2" id="KW-0614">Plasmid</keyword>
<reference evidence="2 3" key="1">
    <citation type="submission" date="2018-02" db="EMBL/GenBank/DDBJ databases">
        <title>FDA/CDC Antimicrobial Resistant Isolate Bank Genome Sequencing.</title>
        <authorList>
            <person name="Benahmed F.H."/>
            <person name="Lutgring J.D."/>
            <person name="Yoo B."/>
            <person name="Machado M."/>
            <person name="Brown A."/>
            <person name="McAllister G."/>
            <person name="Perry A."/>
            <person name="Halpin A.L."/>
            <person name="Vavikolanu K."/>
            <person name="Ott S."/>
            <person name="Zhao X."/>
            <person name="Tallon L.J."/>
            <person name="Sadzewicz L."/>
            <person name="Aluvathingal J."/>
            <person name="Nadendla S."/>
            <person name="Voskania-kordi A."/>
            <person name="Simonyan V."/>
            <person name="Patel J."/>
            <person name="Shawar R.M."/>
        </authorList>
    </citation>
    <scope>NUCLEOTIDE SEQUENCE [LARGE SCALE GENOMIC DNA]</scope>
    <source>
        <strain evidence="2 3">AR_0356</strain>
        <plasmid evidence="2 3">unnamed1</plasmid>
    </source>
</reference>
<proteinExistence type="predicted"/>
<evidence type="ECO:0000256" key="1">
    <source>
        <dbReference type="SAM" id="MobiDB-lite"/>
    </source>
</evidence>
<name>A0A2R3IL59_9PSED</name>
<protein>
    <submittedName>
        <fullName evidence="2">Initiator Replication family protein</fullName>
    </submittedName>
</protein>